<dbReference type="FunCoup" id="A0A2V0NK43">
    <property type="interactions" value="1551"/>
</dbReference>
<dbReference type="Proteomes" id="UP000247498">
    <property type="component" value="Unassembled WGS sequence"/>
</dbReference>
<dbReference type="GO" id="GO:0015031">
    <property type="term" value="P:protein transport"/>
    <property type="evidence" value="ECO:0007669"/>
    <property type="project" value="UniProtKB-KW"/>
</dbReference>
<feature type="region of interest" description="Disordered" evidence="9">
    <location>
        <begin position="160"/>
        <end position="219"/>
    </location>
</feature>
<dbReference type="AlphaFoldDB" id="A0A2V0NK43"/>
<evidence type="ECO:0000256" key="5">
    <source>
        <dbReference type="ARBA" id="ARBA00022927"/>
    </source>
</evidence>
<dbReference type="OrthoDB" id="342981at2759"/>
<feature type="domain" description="T-SNARE coiled-coil homology" evidence="11">
    <location>
        <begin position="229"/>
        <end position="291"/>
    </location>
</feature>
<evidence type="ECO:0000256" key="8">
    <source>
        <dbReference type="ARBA" id="ARBA00023136"/>
    </source>
</evidence>
<evidence type="ECO:0000256" key="2">
    <source>
        <dbReference type="ARBA" id="ARBA00009063"/>
    </source>
</evidence>
<dbReference type="InterPro" id="IPR010989">
    <property type="entry name" value="SNARE"/>
</dbReference>
<dbReference type="STRING" id="307507.A0A2V0NK43"/>
<organism evidence="12 13">
    <name type="scientific">Raphidocelis subcapitata</name>
    <dbReference type="NCBI Taxonomy" id="307507"/>
    <lineage>
        <taxon>Eukaryota</taxon>
        <taxon>Viridiplantae</taxon>
        <taxon>Chlorophyta</taxon>
        <taxon>core chlorophytes</taxon>
        <taxon>Chlorophyceae</taxon>
        <taxon>CS clade</taxon>
        <taxon>Sphaeropleales</taxon>
        <taxon>Selenastraceae</taxon>
        <taxon>Raphidocelis</taxon>
    </lineage>
</organism>
<dbReference type="PROSITE" id="PS50192">
    <property type="entry name" value="T_SNARE"/>
    <property type="match status" value="1"/>
</dbReference>
<dbReference type="GO" id="GO:0031201">
    <property type="term" value="C:SNARE complex"/>
    <property type="evidence" value="ECO:0007669"/>
    <property type="project" value="TreeGrafter"/>
</dbReference>
<gene>
    <name evidence="12" type="ORF">Rsub_00357</name>
</gene>
<evidence type="ECO:0000256" key="7">
    <source>
        <dbReference type="ARBA" id="ARBA00023054"/>
    </source>
</evidence>
<keyword evidence="6 10" id="KW-1133">Transmembrane helix</keyword>
<evidence type="ECO:0000256" key="1">
    <source>
        <dbReference type="ARBA" id="ARBA00004211"/>
    </source>
</evidence>
<feature type="transmembrane region" description="Helical" evidence="10">
    <location>
        <begin position="298"/>
        <end position="319"/>
    </location>
</feature>
<comment type="subcellular location">
    <subcellularLocation>
        <location evidence="1">Membrane</location>
        <topology evidence="1">Single-pass type IV membrane protein</topology>
    </subcellularLocation>
</comment>
<keyword evidence="4 10" id="KW-0812">Transmembrane</keyword>
<dbReference type="EMBL" id="BDRX01000001">
    <property type="protein sequence ID" value="GBF87646.1"/>
    <property type="molecule type" value="Genomic_DNA"/>
</dbReference>
<feature type="compositionally biased region" description="Gly residues" evidence="9">
    <location>
        <begin position="182"/>
        <end position="193"/>
    </location>
</feature>
<dbReference type="SUPFAM" id="SSF47661">
    <property type="entry name" value="t-snare proteins"/>
    <property type="match status" value="1"/>
</dbReference>
<dbReference type="Gene3D" id="1.20.58.70">
    <property type="match status" value="1"/>
</dbReference>
<evidence type="ECO:0000256" key="10">
    <source>
        <dbReference type="SAM" id="Phobius"/>
    </source>
</evidence>
<feature type="compositionally biased region" description="Low complexity" evidence="9">
    <location>
        <begin position="194"/>
        <end position="205"/>
    </location>
</feature>
<reference evidence="12 13" key="1">
    <citation type="journal article" date="2018" name="Sci. Rep.">
        <title>Raphidocelis subcapitata (=Pseudokirchneriella subcapitata) provides an insight into genome evolution and environmental adaptations in the Sphaeropleales.</title>
        <authorList>
            <person name="Suzuki S."/>
            <person name="Yamaguchi H."/>
            <person name="Nakajima N."/>
            <person name="Kawachi M."/>
        </authorList>
    </citation>
    <scope>NUCLEOTIDE SEQUENCE [LARGE SCALE GENOMIC DNA]</scope>
    <source>
        <strain evidence="12 13">NIES-35</strain>
    </source>
</reference>
<keyword evidence="13" id="KW-1185">Reference proteome</keyword>
<comment type="similarity">
    <text evidence="2">Belongs to the syntaxin family.</text>
</comment>
<dbReference type="PANTHER" id="PTHR15959">
    <property type="entry name" value="SYNTAXIN-18"/>
    <property type="match status" value="1"/>
</dbReference>
<dbReference type="PANTHER" id="PTHR15959:SF0">
    <property type="entry name" value="SYNTAXIN-18"/>
    <property type="match status" value="1"/>
</dbReference>
<dbReference type="SMART" id="SM00397">
    <property type="entry name" value="t_SNARE"/>
    <property type="match status" value="1"/>
</dbReference>
<evidence type="ECO:0000256" key="3">
    <source>
        <dbReference type="ARBA" id="ARBA00022448"/>
    </source>
</evidence>
<evidence type="ECO:0000313" key="12">
    <source>
        <dbReference type="EMBL" id="GBF87646.1"/>
    </source>
</evidence>
<evidence type="ECO:0000256" key="9">
    <source>
        <dbReference type="SAM" id="MobiDB-lite"/>
    </source>
</evidence>
<protein>
    <submittedName>
        <fullName evidence="12">Syntaxin</fullName>
    </submittedName>
</protein>
<keyword evidence="8 10" id="KW-0472">Membrane</keyword>
<evidence type="ECO:0000256" key="6">
    <source>
        <dbReference type="ARBA" id="ARBA00022989"/>
    </source>
</evidence>
<dbReference type="GO" id="GO:0006890">
    <property type="term" value="P:retrograde vesicle-mediated transport, Golgi to endoplasmic reticulum"/>
    <property type="evidence" value="ECO:0007669"/>
    <property type="project" value="TreeGrafter"/>
</dbReference>
<name>A0A2V0NK43_9CHLO</name>
<proteinExistence type="inferred from homology"/>
<comment type="caution">
    <text evidence="12">The sequence shown here is derived from an EMBL/GenBank/DDBJ whole genome shotgun (WGS) entry which is preliminary data.</text>
</comment>
<dbReference type="InParanoid" id="A0A2V0NK43"/>
<keyword evidence="3" id="KW-0813">Transport</keyword>
<evidence type="ECO:0000256" key="4">
    <source>
        <dbReference type="ARBA" id="ARBA00022692"/>
    </source>
</evidence>
<keyword evidence="5" id="KW-0653">Protein transport</keyword>
<evidence type="ECO:0000259" key="11">
    <source>
        <dbReference type="PROSITE" id="PS50192"/>
    </source>
</evidence>
<evidence type="ECO:0000313" key="13">
    <source>
        <dbReference type="Proteomes" id="UP000247498"/>
    </source>
</evidence>
<dbReference type="GO" id="GO:0005783">
    <property type="term" value="C:endoplasmic reticulum"/>
    <property type="evidence" value="ECO:0007669"/>
    <property type="project" value="TreeGrafter"/>
</dbReference>
<dbReference type="InterPro" id="IPR000727">
    <property type="entry name" value="T_SNARE_dom"/>
</dbReference>
<keyword evidence="7" id="KW-0175">Coiled coil</keyword>
<sequence length="321" mass="35013">MDRGGDWAEAVAAVCQWQQLGEEEAKRVKASLIMKPVKSATPFRKAADEVQASICGLRAFVDANKRDYVAAAGRFTAQQKDKIEEEVLQVVSACRARIDQLTDSIVTAQQQRGAGGGGLVNEHTAAHLHGVVLVLVELLQSVCEGFDRCRSVRNAQQIADDMRQQQRRATHYAAAPSNRPAFGGGGFAGGGGEAQSWQQQQQQAAGGSGGGKQQQQQQVVADQEMQQLLEDLTRRTAQAQHVERTVREIAAMQHMISTAVMQQAEAIEQLYNSAVDATFHVRRGNEELRKTIAVNKSGTLYIVVMLLTASAMLLLFDWINS</sequence>
<accession>A0A2V0NK43</accession>